<organism evidence="4 5">
    <name type="scientific">Brachybacterium alimentarium</name>
    <dbReference type="NCBI Taxonomy" id="47845"/>
    <lineage>
        <taxon>Bacteria</taxon>
        <taxon>Bacillati</taxon>
        <taxon>Actinomycetota</taxon>
        <taxon>Actinomycetes</taxon>
        <taxon>Micrococcales</taxon>
        <taxon>Dermabacteraceae</taxon>
        <taxon>Brachybacterium</taxon>
    </lineage>
</organism>
<dbReference type="Pfam" id="PF02720">
    <property type="entry name" value="DUF222"/>
    <property type="match status" value="1"/>
</dbReference>
<evidence type="ECO:0000256" key="1">
    <source>
        <dbReference type="ARBA" id="ARBA00023450"/>
    </source>
</evidence>
<keyword evidence="4" id="KW-0255">Endonuclease</keyword>
<keyword evidence="4" id="KW-0378">Hydrolase</keyword>
<evidence type="ECO:0000313" key="5">
    <source>
        <dbReference type="Proteomes" id="UP000218598"/>
    </source>
</evidence>
<dbReference type="AlphaFoldDB" id="A0A2A3YIX4"/>
<proteinExistence type="inferred from homology"/>
<dbReference type="GO" id="GO:0008270">
    <property type="term" value="F:zinc ion binding"/>
    <property type="evidence" value="ECO:0007669"/>
    <property type="project" value="InterPro"/>
</dbReference>
<feature type="domain" description="HNH nuclease" evidence="3">
    <location>
        <begin position="349"/>
        <end position="399"/>
    </location>
</feature>
<feature type="region of interest" description="Disordered" evidence="2">
    <location>
        <begin position="424"/>
        <end position="488"/>
    </location>
</feature>
<dbReference type="EMBL" id="NRGR01000013">
    <property type="protein sequence ID" value="PCC39702.1"/>
    <property type="molecule type" value="Genomic_DNA"/>
</dbReference>
<comment type="similarity">
    <text evidence="1">Belongs to the Rv1128c/1148c/1588c/1702c/1945/3466 family.</text>
</comment>
<dbReference type="GO" id="GO:0003676">
    <property type="term" value="F:nucleic acid binding"/>
    <property type="evidence" value="ECO:0007669"/>
    <property type="project" value="InterPro"/>
</dbReference>
<feature type="compositionally biased region" description="Basic and acidic residues" evidence="2">
    <location>
        <begin position="464"/>
        <end position="487"/>
    </location>
</feature>
<reference evidence="4 5" key="1">
    <citation type="journal article" date="2017" name="Elife">
        <title>Extensive horizontal gene transfer in cheese-associated bacteria.</title>
        <authorList>
            <person name="Bonham K.S."/>
            <person name="Wolfe B.E."/>
            <person name="Dutton R.J."/>
        </authorList>
    </citation>
    <scope>NUCLEOTIDE SEQUENCE [LARGE SCALE GENOMIC DNA]</scope>
    <source>
        <strain evidence="4 5">341_9</strain>
    </source>
</reference>
<accession>A0A2A3YIX4</accession>
<name>A0A2A3YIX4_9MICO</name>
<evidence type="ECO:0000256" key="2">
    <source>
        <dbReference type="SAM" id="MobiDB-lite"/>
    </source>
</evidence>
<dbReference type="Proteomes" id="UP000218598">
    <property type="component" value="Unassembled WGS sequence"/>
</dbReference>
<dbReference type="InterPro" id="IPR002711">
    <property type="entry name" value="HNH"/>
</dbReference>
<keyword evidence="4" id="KW-0540">Nuclease</keyword>
<sequence length="569" mass="61224">MAIVAGEGELRLGDVDLSAARSVLASLGADGAESLAHLSTSDTIELLAGLNGISAAIAAVQARALLRLETATKEDCLARGAKPRVALRTARAEAAFALHAAPAAAGQSMSSSRRLVQSMPGMLSALAGGKVSPAAVHRVGRVVGPASPRLRTQVDDVLTEHLPYLEGCGVQEWGSEAEKIMQTLDPDGAAARHVRATQSRGVTVRRSENGMSRVTATLTALDGARIRKGLSLAAEKARAHGDRRGHSQIMADLFADTLIGRGTGDAPTTMEIGVIITDRSLFAPAHADPAVIEGLGPVPYEHIREEMRCAMGTGDDDPDLRLALRNLYIDPEDGQLVAVESRSRAFPPALSRFLRWSHLTCRAPYCDAPIRQNDHITPYAEGGSTSVDNGNGLCALDNQKEEAGVRARVVRDADGTRRSVEWTTRYGQKARRRGTNFDPVGTAWRTLRGRNPHADQGTSASPSRNDDAEQRDVEQRPVAEVPTHDGDFLEGWTARTLDDVARKWEREAPEPSSHASTHRGLHRIALAGFTAHHRRDSLNRQRLTLQARCDYVFDAAAALEAGRWRSVDG</sequence>
<dbReference type="OrthoDB" id="5241234at2"/>
<comment type="caution">
    <text evidence="4">The sequence shown here is derived from an EMBL/GenBank/DDBJ whole genome shotgun (WGS) entry which is preliminary data.</text>
</comment>
<dbReference type="SMART" id="SM00507">
    <property type="entry name" value="HNHc"/>
    <property type="match status" value="1"/>
</dbReference>
<protein>
    <submittedName>
        <fullName evidence="4">HNH endonuclease</fullName>
    </submittedName>
</protein>
<dbReference type="InterPro" id="IPR003870">
    <property type="entry name" value="DUF222"/>
</dbReference>
<keyword evidence="5" id="KW-1185">Reference proteome</keyword>
<gene>
    <name evidence="4" type="ORF">CIK66_08140</name>
</gene>
<dbReference type="CDD" id="cd00085">
    <property type="entry name" value="HNHc"/>
    <property type="match status" value="1"/>
</dbReference>
<evidence type="ECO:0000259" key="3">
    <source>
        <dbReference type="SMART" id="SM00507"/>
    </source>
</evidence>
<dbReference type="GO" id="GO:0004519">
    <property type="term" value="F:endonuclease activity"/>
    <property type="evidence" value="ECO:0007669"/>
    <property type="project" value="UniProtKB-KW"/>
</dbReference>
<dbReference type="InterPro" id="IPR003615">
    <property type="entry name" value="HNH_nuc"/>
</dbReference>
<evidence type="ECO:0000313" key="4">
    <source>
        <dbReference type="EMBL" id="PCC39702.1"/>
    </source>
</evidence>
<dbReference type="Pfam" id="PF01844">
    <property type="entry name" value="HNH"/>
    <property type="match status" value="1"/>
</dbReference>